<proteinExistence type="predicted"/>
<dbReference type="AlphaFoldDB" id="A0A7C9FG89"/>
<evidence type="ECO:0000313" key="3">
    <source>
        <dbReference type="Proteomes" id="UP000479293"/>
    </source>
</evidence>
<gene>
    <name evidence="2" type="ORF">GBK04_29910</name>
</gene>
<feature type="region of interest" description="Disordered" evidence="1">
    <location>
        <begin position="87"/>
        <end position="115"/>
    </location>
</feature>
<reference evidence="2 3" key="1">
    <citation type="submission" date="2019-10" db="EMBL/GenBank/DDBJ databases">
        <title>Draft Genome Sequence of Cytophagaceae sp. SJW1-29.</title>
        <authorList>
            <person name="Choi A."/>
        </authorList>
    </citation>
    <scope>NUCLEOTIDE SEQUENCE [LARGE SCALE GENOMIC DNA]</scope>
    <source>
        <strain evidence="2 3">SJW1-29</strain>
    </source>
</reference>
<feature type="compositionally biased region" description="Polar residues" evidence="1">
    <location>
        <begin position="100"/>
        <end position="109"/>
    </location>
</feature>
<dbReference type="EMBL" id="WHLY01000004">
    <property type="protein sequence ID" value="MPR37430.1"/>
    <property type="molecule type" value="Genomic_DNA"/>
</dbReference>
<protein>
    <submittedName>
        <fullName evidence="2">Uncharacterized protein</fullName>
    </submittedName>
</protein>
<accession>A0A7C9FG89</accession>
<organism evidence="2 3">
    <name type="scientific">Salmonirosea aquatica</name>
    <dbReference type="NCBI Taxonomy" id="2654236"/>
    <lineage>
        <taxon>Bacteria</taxon>
        <taxon>Pseudomonadati</taxon>
        <taxon>Bacteroidota</taxon>
        <taxon>Cytophagia</taxon>
        <taxon>Cytophagales</taxon>
        <taxon>Spirosomataceae</taxon>
        <taxon>Salmonirosea</taxon>
    </lineage>
</organism>
<name>A0A7C9FG89_9BACT</name>
<feature type="compositionally biased region" description="Basic and acidic residues" evidence="1">
    <location>
        <begin position="88"/>
        <end position="97"/>
    </location>
</feature>
<evidence type="ECO:0000313" key="2">
    <source>
        <dbReference type="EMBL" id="MPR37430.1"/>
    </source>
</evidence>
<dbReference type="RefSeq" id="WP_152766913.1">
    <property type="nucleotide sequence ID" value="NZ_WHLY01000004.1"/>
</dbReference>
<sequence>MAKNNVFPDSESLTEWMASTGFLFPRSVDELDRFNRLHGKAISGDDRRSTVSLERICSGKARPFPVERRAMEDEEKRAIEQYRMAARKGGDLPEHILNKMLNNQKSGESPQEEKN</sequence>
<keyword evidence="3" id="KW-1185">Reference proteome</keyword>
<comment type="caution">
    <text evidence="2">The sequence shown here is derived from an EMBL/GenBank/DDBJ whole genome shotgun (WGS) entry which is preliminary data.</text>
</comment>
<dbReference type="Proteomes" id="UP000479293">
    <property type="component" value="Unassembled WGS sequence"/>
</dbReference>
<evidence type="ECO:0000256" key="1">
    <source>
        <dbReference type="SAM" id="MobiDB-lite"/>
    </source>
</evidence>